<feature type="coiled-coil region" evidence="4">
    <location>
        <begin position="92"/>
        <end position="126"/>
    </location>
</feature>
<dbReference type="PROSITE" id="PS50089">
    <property type="entry name" value="ZF_RING_2"/>
    <property type="match status" value="1"/>
</dbReference>
<evidence type="ECO:0000256" key="4">
    <source>
        <dbReference type="SAM" id="Coils"/>
    </source>
</evidence>
<proteinExistence type="predicted"/>
<dbReference type="InterPro" id="IPR013083">
    <property type="entry name" value="Znf_RING/FYVE/PHD"/>
</dbReference>
<evidence type="ECO:0000256" key="1">
    <source>
        <dbReference type="ARBA" id="ARBA00022771"/>
    </source>
</evidence>
<dbReference type="Gene3D" id="3.30.40.10">
    <property type="entry name" value="Zinc/RING finger domain, C3HC4 (zinc finger)"/>
    <property type="match status" value="1"/>
</dbReference>
<dbReference type="GO" id="GO:0004842">
    <property type="term" value="F:ubiquitin-protein transferase activity"/>
    <property type="evidence" value="ECO:0007669"/>
    <property type="project" value="InterPro"/>
</dbReference>
<dbReference type="PANTHER" id="PTHR14609:SF1">
    <property type="entry name" value="ORC UBIQUITIN LIGASE 1"/>
    <property type="match status" value="1"/>
</dbReference>
<dbReference type="SUPFAM" id="SSF57850">
    <property type="entry name" value="RING/U-box"/>
    <property type="match status" value="1"/>
</dbReference>
<dbReference type="EMBL" id="AMQN01000541">
    <property type="status" value="NOT_ANNOTATED_CDS"/>
    <property type="molecule type" value="Genomic_DNA"/>
</dbReference>
<accession>R7VEZ8</accession>
<dbReference type="InterPro" id="IPR039209">
    <property type="entry name" value="OBI1"/>
</dbReference>
<dbReference type="EMBL" id="AMQN01000540">
    <property type="status" value="NOT_ANNOTATED_CDS"/>
    <property type="molecule type" value="Genomic_DNA"/>
</dbReference>
<evidence type="ECO:0000313" key="6">
    <source>
        <dbReference type="EMBL" id="ELU17433.1"/>
    </source>
</evidence>
<evidence type="ECO:0000313" key="7">
    <source>
        <dbReference type="EnsemblMetazoa" id="CapteP141660"/>
    </source>
</evidence>
<evidence type="ECO:0000259" key="5">
    <source>
        <dbReference type="PROSITE" id="PS50089"/>
    </source>
</evidence>
<dbReference type="OrthoDB" id="6105938at2759"/>
<dbReference type="EMBL" id="KB292506">
    <property type="protein sequence ID" value="ELU17433.1"/>
    <property type="molecule type" value="Genomic_DNA"/>
</dbReference>
<keyword evidence="4" id="KW-0175">Coiled coil</keyword>
<protein>
    <recommendedName>
        <fullName evidence="5">RING-type domain-containing protein</fullName>
    </recommendedName>
</protein>
<dbReference type="PANTHER" id="PTHR14609">
    <property type="entry name" value="RING FINGER PROTEIN 219"/>
    <property type="match status" value="1"/>
</dbReference>
<dbReference type="GO" id="GO:0006513">
    <property type="term" value="P:protein monoubiquitination"/>
    <property type="evidence" value="ECO:0007669"/>
    <property type="project" value="InterPro"/>
</dbReference>
<gene>
    <name evidence="6" type="ORF">CAPTEDRAFT_141660</name>
</gene>
<keyword evidence="1 3" id="KW-0479">Metal-binding</keyword>
<reference evidence="6 8" key="2">
    <citation type="journal article" date="2013" name="Nature">
        <title>Insights into bilaterian evolution from three spiralian genomes.</title>
        <authorList>
            <person name="Simakov O."/>
            <person name="Marletaz F."/>
            <person name="Cho S.J."/>
            <person name="Edsinger-Gonzales E."/>
            <person name="Havlak P."/>
            <person name="Hellsten U."/>
            <person name="Kuo D.H."/>
            <person name="Larsson T."/>
            <person name="Lv J."/>
            <person name="Arendt D."/>
            <person name="Savage R."/>
            <person name="Osoegawa K."/>
            <person name="de Jong P."/>
            <person name="Grimwood J."/>
            <person name="Chapman J.A."/>
            <person name="Shapiro H."/>
            <person name="Aerts A."/>
            <person name="Otillar R.P."/>
            <person name="Terry A.Y."/>
            <person name="Boore J.L."/>
            <person name="Grigoriev I.V."/>
            <person name="Lindberg D.R."/>
            <person name="Seaver E.C."/>
            <person name="Weisblat D.A."/>
            <person name="Putnam N.H."/>
            <person name="Rokhsar D.S."/>
        </authorList>
    </citation>
    <scope>NUCLEOTIDE SEQUENCE</scope>
    <source>
        <strain evidence="6 8">I ESC-2004</strain>
    </source>
</reference>
<dbReference type="EnsemblMetazoa" id="CapteT141660">
    <property type="protein sequence ID" value="CapteP141660"/>
    <property type="gene ID" value="CapteG141660"/>
</dbReference>
<dbReference type="AlphaFoldDB" id="R7VEZ8"/>
<dbReference type="InterPro" id="IPR001841">
    <property type="entry name" value="Znf_RING"/>
</dbReference>
<dbReference type="InterPro" id="IPR035691">
    <property type="entry name" value="OBI1_RING-HC"/>
</dbReference>
<keyword evidence="8" id="KW-1185">Reference proteome</keyword>
<sequence length="231" mass="26790">MNNKNKVNNSATIAFTLPISCQICLGKVKQPVVCSNQHVFCGPCMDVWLQRNQQCPTCRVPVSNENPVRHVLGGLSSQVDDADKFSNRELRRARMELIYKDYEELISQLENELQTSKQENKEMELRLQAHAYSDSRSKPSSPPDKTLIISLNNKIKDATTLYDQVKGEMKGLKEENTVLRNKNEDLSRENRTLRLELVNRSPRRYFSLFISFHNIHYYVILQAWPLHSHRS</sequence>
<evidence type="ECO:0000313" key="8">
    <source>
        <dbReference type="Proteomes" id="UP000014760"/>
    </source>
</evidence>
<dbReference type="HOGENOM" id="CLU_092654_0_0_1"/>
<dbReference type="GO" id="GO:0008270">
    <property type="term" value="F:zinc ion binding"/>
    <property type="evidence" value="ECO:0007669"/>
    <property type="project" value="UniProtKB-KW"/>
</dbReference>
<reference evidence="8" key="1">
    <citation type="submission" date="2012-12" db="EMBL/GenBank/DDBJ databases">
        <authorList>
            <person name="Hellsten U."/>
            <person name="Grimwood J."/>
            <person name="Chapman J.A."/>
            <person name="Shapiro H."/>
            <person name="Aerts A."/>
            <person name="Otillar R.P."/>
            <person name="Terry A.Y."/>
            <person name="Boore J.L."/>
            <person name="Simakov O."/>
            <person name="Marletaz F."/>
            <person name="Cho S.-J."/>
            <person name="Edsinger-Gonzales E."/>
            <person name="Havlak P."/>
            <person name="Kuo D.-H."/>
            <person name="Larsson T."/>
            <person name="Lv J."/>
            <person name="Arendt D."/>
            <person name="Savage R."/>
            <person name="Osoegawa K."/>
            <person name="de Jong P."/>
            <person name="Lindberg D.R."/>
            <person name="Seaver E.C."/>
            <person name="Weisblat D.A."/>
            <person name="Putnam N.H."/>
            <person name="Grigoriev I.V."/>
            <person name="Rokhsar D.S."/>
        </authorList>
    </citation>
    <scope>NUCLEOTIDE SEQUENCE</scope>
    <source>
        <strain evidence="8">I ESC-2004</strain>
    </source>
</reference>
<dbReference type="CDD" id="cd16562">
    <property type="entry name" value="RING-HC_RNF219"/>
    <property type="match status" value="1"/>
</dbReference>
<organism evidence="6">
    <name type="scientific">Capitella teleta</name>
    <name type="common">Polychaete worm</name>
    <dbReference type="NCBI Taxonomy" id="283909"/>
    <lineage>
        <taxon>Eukaryota</taxon>
        <taxon>Metazoa</taxon>
        <taxon>Spiralia</taxon>
        <taxon>Lophotrochozoa</taxon>
        <taxon>Annelida</taxon>
        <taxon>Polychaeta</taxon>
        <taxon>Sedentaria</taxon>
        <taxon>Scolecida</taxon>
        <taxon>Capitellidae</taxon>
        <taxon>Capitella</taxon>
    </lineage>
</organism>
<evidence type="ECO:0000256" key="3">
    <source>
        <dbReference type="PROSITE-ProRule" id="PRU00175"/>
    </source>
</evidence>
<dbReference type="Proteomes" id="UP000014760">
    <property type="component" value="Unassembled WGS sequence"/>
</dbReference>
<reference evidence="7" key="3">
    <citation type="submission" date="2015-06" db="UniProtKB">
        <authorList>
            <consortium name="EnsemblMetazoa"/>
        </authorList>
    </citation>
    <scope>IDENTIFICATION</scope>
</reference>
<feature type="domain" description="RING-type" evidence="5">
    <location>
        <begin position="21"/>
        <end position="59"/>
    </location>
</feature>
<feature type="coiled-coil region" evidence="4">
    <location>
        <begin position="155"/>
        <end position="196"/>
    </location>
</feature>
<dbReference type="Pfam" id="PF13923">
    <property type="entry name" value="zf-C3HC4_2"/>
    <property type="match status" value="1"/>
</dbReference>
<dbReference type="STRING" id="283909.R7VEZ8"/>
<keyword evidence="2" id="KW-0862">Zinc</keyword>
<evidence type="ECO:0000256" key="2">
    <source>
        <dbReference type="ARBA" id="ARBA00022833"/>
    </source>
</evidence>
<dbReference type="GO" id="GO:0006275">
    <property type="term" value="P:regulation of DNA replication"/>
    <property type="evidence" value="ECO:0007669"/>
    <property type="project" value="InterPro"/>
</dbReference>
<dbReference type="OMA" id="IGATTNC"/>
<name>R7VEZ8_CAPTE</name>
<keyword evidence="1 3" id="KW-0863">Zinc-finger</keyword>